<keyword evidence="3" id="KW-0472">Membrane</keyword>
<evidence type="ECO:0000256" key="1">
    <source>
        <dbReference type="ARBA" id="ARBA00022741"/>
    </source>
</evidence>
<dbReference type="EMBL" id="LJSK01000124">
    <property type="protein sequence ID" value="KPI86588.1"/>
    <property type="molecule type" value="Genomic_DNA"/>
</dbReference>
<keyword evidence="3" id="KW-1133">Transmembrane helix</keyword>
<comment type="caution">
    <text evidence="5">The sequence shown here is derived from an EMBL/GenBank/DDBJ whole genome shotgun (WGS) entry which is preliminary data.</text>
</comment>
<organism evidence="5 6">
    <name type="scientific">Leptomonas seymouri</name>
    <dbReference type="NCBI Taxonomy" id="5684"/>
    <lineage>
        <taxon>Eukaryota</taxon>
        <taxon>Discoba</taxon>
        <taxon>Euglenozoa</taxon>
        <taxon>Kinetoplastea</taxon>
        <taxon>Metakinetoplastina</taxon>
        <taxon>Trypanosomatida</taxon>
        <taxon>Trypanosomatidae</taxon>
        <taxon>Leishmaniinae</taxon>
        <taxon>Leptomonas</taxon>
    </lineage>
</organism>
<dbReference type="InterPro" id="IPR003593">
    <property type="entry name" value="AAA+_ATPase"/>
</dbReference>
<evidence type="ECO:0000259" key="4">
    <source>
        <dbReference type="PROSITE" id="PS50893"/>
    </source>
</evidence>
<dbReference type="AlphaFoldDB" id="A0A0N1I508"/>
<dbReference type="Proteomes" id="UP000038009">
    <property type="component" value="Unassembled WGS sequence"/>
</dbReference>
<proteinExistence type="predicted"/>
<dbReference type="Pfam" id="PF00005">
    <property type="entry name" value="ABC_tran"/>
    <property type="match status" value="1"/>
</dbReference>
<dbReference type="PANTHER" id="PTHR24221">
    <property type="entry name" value="ATP-BINDING CASSETTE SUB-FAMILY B"/>
    <property type="match status" value="1"/>
</dbReference>
<evidence type="ECO:0000313" key="5">
    <source>
        <dbReference type="EMBL" id="KPI86588.1"/>
    </source>
</evidence>
<dbReference type="SUPFAM" id="SSF52540">
    <property type="entry name" value="P-loop containing nucleoside triphosphate hydrolases"/>
    <property type="match status" value="1"/>
</dbReference>
<sequence length="963" mass="104714">MFCARTKWYIIPSLAVVVVSVTAALQNYTSSARLRRCTNARIVEDAKSIIAAVEIMATTVDGGPRVLVYLNTLQKSVALPRRLLGSAARELPSVFDCYAIACLSERVSDALKADLWNCLGAILEESLRNYLDADPLSVDSSAAVASLAMSALLQQRYHVTHFLSSNKREPLQFRSLNTSTFAAAVRKNQSDGSTLRSLVVFARLLRSSCSLSQQLLLGTFVLASVTQISRLLVFASPLVTPSRVMYVVSVLSVVSESADGACISWKYALCRLLVSMPGRLLAEGTVGTLFSHLFAAAQDAASDALLRRLRSNIKSDTLLALARFDFVADTAWRVPHRIYSALSDATNFSISDVDHLVSMLTEYARRCRTVCTAPLSCVAGWVTRQGIHFLQRQWTRSCLMHSFVDAYAAAVPLAERGTHQPRGPNDCSPVRMATSPQPLLSHHGLQLLLLASVGDASARRTTAVQVTLAMRTRWPVFPIASLRATQRALEALAQSGNAALQAKCAAVQALLCDFGGVPDTPSLVPTSTSHGPSFPPSFPPFATVLGLMRSQGEECHTPHQPSLPLASDVAREQCGLWAAPSTCEEVVNKIIFGLEGLPLMAALATREGHQAVYTPSSTLRDEGKYEDALETAFEVTRAVEGGDIFSLPPLRPFSSASAFQFDIGVTQLHYHEYEAYAQSIAAILYVQQGHQPLLDHGVPSTLRAAPSWRVTFDRVSFRYPGSTVDVLHDVSFDVASGGFLGIVGYSGAGKSTLLLLLSRVYAPTEGQIYINGCPIDRLPPRALRRRLGVTWQGDDHTRFLNGLSVERNVAYGALHRASSETIAQALTAAYVSDVVAARPHGVKGALQSNEWSGGEQERLNVARALMVAPDEAGAYLFDECTSGLDSVTEAHVFARERRARRTHGDGQRVTQIMVSHRLSSLQDADEILVLAHGRVVERGTWTELLAHQKKTLFRELYDAQALD</sequence>
<name>A0A0N1I508_LEPSE</name>
<feature type="transmembrane region" description="Helical" evidence="3">
    <location>
        <begin position="6"/>
        <end position="25"/>
    </location>
</feature>
<dbReference type="PROSITE" id="PS50893">
    <property type="entry name" value="ABC_TRANSPORTER_2"/>
    <property type="match status" value="1"/>
</dbReference>
<keyword evidence="6" id="KW-1185">Reference proteome</keyword>
<accession>A0A0N1I508</accession>
<dbReference type="GO" id="GO:0016887">
    <property type="term" value="F:ATP hydrolysis activity"/>
    <property type="evidence" value="ECO:0007669"/>
    <property type="project" value="InterPro"/>
</dbReference>
<keyword evidence="1" id="KW-0547">Nucleotide-binding</keyword>
<evidence type="ECO:0000256" key="2">
    <source>
        <dbReference type="ARBA" id="ARBA00022840"/>
    </source>
</evidence>
<dbReference type="InterPro" id="IPR027417">
    <property type="entry name" value="P-loop_NTPase"/>
</dbReference>
<dbReference type="VEuPathDB" id="TriTrypDB:Lsey_0124_0220"/>
<protein>
    <submittedName>
        <fullName evidence="5">ABC transporter family-like protein</fullName>
    </submittedName>
</protein>
<feature type="domain" description="ABC transporter" evidence="4">
    <location>
        <begin position="710"/>
        <end position="957"/>
    </location>
</feature>
<dbReference type="InterPro" id="IPR003439">
    <property type="entry name" value="ABC_transporter-like_ATP-bd"/>
</dbReference>
<keyword evidence="3" id="KW-0812">Transmembrane</keyword>
<dbReference type="GO" id="GO:0005524">
    <property type="term" value="F:ATP binding"/>
    <property type="evidence" value="ECO:0007669"/>
    <property type="project" value="UniProtKB-KW"/>
</dbReference>
<evidence type="ECO:0000313" key="6">
    <source>
        <dbReference type="Proteomes" id="UP000038009"/>
    </source>
</evidence>
<keyword evidence="2" id="KW-0067">ATP-binding</keyword>
<dbReference type="GO" id="GO:0042626">
    <property type="term" value="F:ATPase-coupled transmembrane transporter activity"/>
    <property type="evidence" value="ECO:0007669"/>
    <property type="project" value="TreeGrafter"/>
</dbReference>
<evidence type="ECO:0000256" key="3">
    <source>
        <dbReference type="SAM" id="Phobius"/>
    </source>
</evidence>
<dbReference type="SMART" id="SM00382">
    <property type="entry name" value="AAA"/>
    <property type="match status" value="1"/>
</dbReference>
<gene>
    <name evidence="5" type="ORF">ABL78_4363</name>
</gene>
<dbReference type="PANTHER" id="PTHR24221:SF503">
    <property type="entry name" value="MITOCHONDRIAL POTASSIUM CHANNEL ATP-BINDING SUBUNIT"/>
    <property type="match status" value="1"/>
</dbReference>
<dbReference type="OMA" id="KADVWNC"/>
<dbReference type="InterPro" id="IPR039421">
    <property type="entry name" value="Type_1_exporter"/>
</dbReference>
<reference evidence="5 6" key="1">
    <citation type="journal article" date="2015" name="PLoS Pathog.">
        <title>Leptomonas seymouri: Adaptations to the Dixenous Life Cycle Analyzed by Genome Sequencing, Transcriptome Profiling and Co-infection with Leishmania donovani.</title>
        <authorList>
            <person name="Kraeva N."/>
            <person name="Butenko A."/>
            <person name="Hlavacova J."/>
            <person name="Kostygov A."/>
            <person name="Myskova J."/>
            <person name="Grybchuk D."/>
            <person name="Lestinova T."/>
            <person name="Votypka J."/>
            <person name="Volf P."/>
            <person name="Opperdoes F."/>
            <person name="Flegontov P."/>
            <person name="Lukes J."/>
            <person name="Yurchenko V."/>
        </authorList>
    </citation>
    <scope>NUCLEOTIDE SEQUENCE [LARGE SCALE GENOMIC DNA]</scope>
    <source>
        <strain evidence="5 6">ATCC 30220</strain>
    </source>
</reference>
<dbReference type="OrthoDB" id="6500128at2759"/>
<dbReference type="Gene3D" id="3.40.50.300">
    <property type="entry name" value="P-loop containing nucleotide triphosphate hydrolases"/>
    <property type="match status" value="1"/>
</dbReference>
<dbReference type="GO" id="GO:0016020">
    <property type="term" value="C:membrane"/>
    <property type="evidence" value="ECO:0007669"/>
    <property type="project" value="TreeGrafter"/>
</dbReference>